<dbReference type="Gene3D" id="3.40.720.10">
    <property type="entry name" value="Alkaline Phosphatase, subunit A"/>
    <property type="match status" value="2"/>
</dbReference>
<dbReference type="Pfam" id="PF01663">
    <property type="entry name" value="Phosphodiest"/>
    <property type="match status" value="1"/>
</dbReference>
<protein>
    <recommendedName>
        <fullName evidence="3">Alkaline phosphatase family protein</fullName>
    </recommendedName>
</protein>
<proteinExistence type="predicted"/>
<organism evidence="1 2">
    <name type="scientific">Rotaria sordida</name>
    <dbReference type="NCBI Taxonomy" id="392033"/>
    <lineage>
        <taxon>Eukaryota</taxon>
        <taxon>Metazoa</taxon>
        <taxon>Spiralia</taxon>
        <taxon>Gnathifera</taxon>
        <taxon>Rotifera</taxon>
        <taxon>Eurotatoria</taxon>
        <taxon>Bdelloidea</taxon>
        <taxon>Philodinida</taxon>
        <taxon>Philodinidae</taxon>
        <taxon>Rotaria</taxon>
    </lineage>
</organism>
<evidence type="ECO:0008006" key="3">
    <source>
        <dbReference type="Google" id="ProtNLM"/>
    </source>
</evidence>
<gene>
    <name evidence="1" type="ORF">PYM288_LOCUS8557</name>
</gene>
<dbReference type="EMBL" id="CAJNOH010000115">
    <property type="protein sequence ID" value="CAF0881404.1"/>
    <property type="molecule type" value="Genomic_DNA"/>
</dbReference>
<accession>A0A813YAD1</accession>
<reference evidence="1" key="1">
    <citation type="submission" date="2021-02" db="EMBL/GenBank/DDBJ databases">
        <authorList>
            <person name="Nowell W R."/>
        </authorList>
    </citation>
    <scope>NUCLEOTIDE SEQUENCE</scope>
</reference>
<evidence type="ECO:0000313" key="1">
    <source>
        <dbReference type="EMBL" id="CAF0881404.1"/>
    </source>
</evidence>
<dbReference type="Proteomes" id="UP000663854">
    <property type="component" value="Unassembled WGS sequence"/>
</dbReference>
<name>A0A813YAD1_9BILA</name>
<sequence length="268" mass="30039">MAKATVIAEQLGKGKATDFLAVSFSSPDYIGHSFGPNSWEMVDDYVRLDEELGKLFDFLDKQIGKGQYTAFLTADHAVAHVPGFMKEHKLPGGTFDDDAAKKEMNKQLKEKFGTDSLIVSTYNYQIHLNHPSLTRNNIDKETVTKWIIDYLEKQDAISKVFPLDELMETPMNNTLKQMLANGYYPTRSGDIQMILKPGYIDGGNTGTTHGLWNPYDSHIPLLWYGWGIKHGSSHKEVYMTDIAATIAALLKIQMPNGCVGKVIEEVMK</sequence>
<dbReference type="InterPro" id="IPR017850">
    <property type="entry name" value="Alkaline_phosphatase_core_sf"/>
</dbReference>
<dbReference type="InterPro" id="IPR002591">
    <property type="entry name" value="Phosphodiest/P_Trfase"/>
</dbReference>
<dbReference type="SUPFAM" id="SSF53649">
    <property type="entry name" value="Alkaline phosphatase-like"/>
    <property type="match status" value="1"/>
</dbReference>
<evidence type="ECO:0000313" key="2">
    <source>
        <dbReference type="Proteomes" id="UP000663854"/>
    </source>
</evidence>
<comment type="caution">
    <text evidence="1">The sequence shown here is derived from an EMBL/GenBank/DDBJ whole genome shotgun (WGS) entry which is preliminary data.</text>
</comment>
<dbReference type="Gene3D" id="3.30.1360.150">
    <property type="match status" value="1"/>
</dbReference>
<dbReference type="AlphaFoldDB" id="A0A813YAD1"/>